<sequence>MSAEPEQETGVGEQVGKSAAMMSFFIIVSRITGFVRTWAMAYALGATVLASSYQVANNLPEMLYEMVLAGILTTAFLPVYMSVKQKLGAERGNEYASNILSLTCIFLGIIALLCVLFAPQLIFTQSFLSDQKNMHDAVFFFRFFSIQILFYGVSAIVSGLLNASRDYIWYSAAPILNNVVVTATFVLYAMVAPHDPHLANVILGIGNPLGIFVQMAIQIPALKKNGIKLRFRIDLKDPALMETLSIGVPTIIATAIGFLIVSIKNAAAYDVVGNGPSIITYARLWYNLPYAFLTVPITTALFTEISEMFAKDNMEGFKRSIVSGTSQILFFMVPFALYLIVFSIPLVTLYHIGAFTTDNILSIALYLAVFSISLPLYGVQSYMQRVFSALRRMREYVAVIVIAAVAQIAFTLVFGTHLVFKGGAMGMAGIALSETVYFAIVDVLCFVQLRRHFGAIGYRNVISTGVKSLAIGLAGAAAGAVVLVALHYLFGGGAPAPADIGGSGAPNAEIMLDGSIAHAFIMIVVGGLVALFTTYGLAIKLKMPESAMISRLTGRITGRLFRR</sequence>
<dbReference type="EMBL" id="CP001684">
    <property type="protein sequence ID" value="ACV21920.1"/>
    <property type="molecule type" value="Genomic_DNA"/>
</dbReference>
<feature type="transmembrane region" description="Helical" evidence="8">
    <location>
        <begin position="468"/>
        <end position="490"/>
    </location>
</feature>
<dbReference type="Pfam" id="PF03023">
    <property type="entry name" value="MurJ"/>
    <property type="match status" value="1"/>
</dbReference>
<dbReference type="InterPro" id="IPR051050">
    <property type="entry name" value="Lipid_II_flippase_MurJ/MviN"/>
</dbReference>
<dbReference type="InterPro" id="IPR004268">
    <property type="entry name" value="MurJ"/>
</dbReference>
<dbReference type="eggNOG" id="COG0728">
    <property type="taxonomic scope" value="Bacteria"/>
</dbReference>
<dbReference type="CDD" id="cd13123">
    <property type="entry name" value="MATE_MurJ_like"/>
    <property type="match status" value="1"/>
</dbReference>
<evidence type="ECO:0000256" key="2">
    <source>
        <dbReference type="ARBA" id="ARBA00022475"/>
    </source>
</evidence>
<keyword evidence="6 8" id="KW-1133">Transmembrane helix</keyword>
<dbReference type="AlphaFoldDB" id="C7N4T5"/>
<dbReference type="PANTHER" id="PTHR47019:SF1">
    <property type="entry name" value="LIPID II FLIPPASE MURJ"/>
    <property type="match status" value="1"/>
</dbReference>
<dbReference type="HOGENOM" id="CLU_006797_3_1_11"/>
<feature type="transmembrane region" description="Helical" evidence="8">
    <location>
        <begin position="359"/>
        <end position="377"/>
    </location>
</feature>
<feature type="transmembrane region" description="Helical" evidence="8">
    <location>
        <begin position="284"/>
        <end position="307"/>
    </location>
</feature>
<evidence type="ECO:0000256" key="4">
    <source>
        <dbReference type="ARBA" id="ARBA00022960"/>
    </source>
</evidence>
<evidence type="ECO:0000313" key="9">
    <source>
        <dbReference type="EMBL" id="ACV21920.1"/>
    </source>
</evidence>
<keyword evidence="5" id="KW-0573">Peptidoglycan synthesis</keyword>
<organism evidence="9 10">
    <name type="scientific">Slackia heliotrinireducens (strain ATCC 29202 / DSM 20476 / NCTC 11029 / RHS 1)</name>
    <name type="common">Peptococcus heliotrinreducens</name>
    <dbReference type="NCBI Taxonomy" id="471855"/>
    <lineage>
        <taxon>Bacteria</taxon>
        <taxon>Bacillati</taxon>
        <taxon>Actinomycetota</taxon>
        <taxon>Coriobacteriia</taxon>
        <taxon>Eggerthellales</taxon>
        <taxon>Eggerthellaceae</taxon>
        <taxon>Slackia</taxon>
    </lineage>
</organism>
<dbReference type="STRING" id="471855.Shel_08730"/>
<dbReference type="GO" id="GO:0034204">
    <property type="term" value="P:lipid translocation"/>
    <property type="evidence" value="ECO:0007669"/>
    <property type="project" value="TreeGrafter"/>
</dbReference>
<evidence type="ECO:0000256" key="3">
    <source>
        <dbReference type="ARBA" id="ARBA00022692"/>
    </source>
</evidence>
<dbReference type="PRINTS" id="PR01806">
    <property type="entry name" value="VIRFACTRMVIN"/>
</dbReference>
<dbReference type="PANTHER" id="PTHR47019">
    <property type="entry name" value="LIPID II FLIPPASE MURJ"/>
    <property type="match status" value="1"/>
</dbReference>
<keyword evidence="2" id="KW-1003">Cell membrane</keyword>
<protein>
    <submittedName>
        <fullName evidence="9">Uncharacterized membrane protein, putative virulence factor</fullName>
    </submittedName>
</protein>
<comment type="subcellular location">
    <subcellularLocation>
        <location evidence="1">Cell membrane</location>
        <topology evidence="1">Multi-pass membrane protein</topology>
    </subcellularLocation>
</comment>
<feature type="transmembrane region" description="Helical" evidence="8">
    <location>
        <begin position="62"/>
        <end position="83"/>
    </location>
</feature>
<dbReference type="GO" id="GO:0015648">
    <property type="term" value="F:lipid-linked peptidoglycan transporter activity"/>
    <property type="evidence" value="ECO:0007669"/>
    <property type="project" value="TreeGrafter"/>
</dbReference>
<keyword evidence="10" id="KW-1185">Reference proteome</keyword>
<reference evidence="9 10" key="1">
    <citation type="journal article" date="2009" name="Stand. Genomic Sci.">
        <title>Complete genome sequence of Slackia heliotrinireducens type strain (RHS 1).</title>
        <authorList>
            <person name="Pukall R."/>
            <person name="Lapidus A."/>
            <person name="Nolan M."/>
            <person name="Copeland A."/>
            <person name="Glavina Del Rio T."/>
            <person name="Lucas S."/>
            <person name="Chen F."/>
            <person name="Tice H."/>
            <person name="Cheng J.F."/>
            <person name="Chertkov O."/>
            <person name="Bruce D."/>
            <person name="Goodwin L."/>
            <person name="Kuske C."/>
            <person name="Brettin T."/>
            <person name="Detter J.C."/>
            <person name="Han C."/>
            <person name="Pitluck S."/>
            <person name="Pati A."/>
            <person name="Mavrommatis K."/>
            <person name="Ivanova N."/>
            <person name="Ovchinnikova G."/>
            <person name="Chen A."/>
            <person name="Palaniappan K."/>
            <person name="Schneider S."/>
            <person name="Rohde M."/>
            <person name="Chain P."/>
            <person name="D'haeseleer P."/>
            <person name="Goker M."/>
            <person name="Bristow J."/>
            <person name="Eisen J.A."/>
            <person name="Markowitz V."/>
            <person name="Kyrpides N.C."/>
            <person name="Klenk H.P."/>
            <person name="Hugenholtz P."/>
        </authorList>
    </citation>
    <scope>NUCLEOTIDE SEQUENCE [LARGE SCALE GENOMIC DNA]</scope>
    <source>
        <strain evidence="10">ATCC 29202 / DSM 20476 / NCTC 11029 / RHS 1</strain>
    </source>
</reference>
<evidence type="ECO:0000256" key="8">
    <source>
        <dbReference type="SAM" id="Phobius"/>
    </source>
</evidence>
<evidence type="ECO:0000313" key="10">
    <source>
        <dbReference type="Proteomes" id="UP000002026"/>
    </source>
</evidence>
<feature type="transmembrane region" description="Helical" evidence="8">
    <location>
        <begin position="516"/>
        <end position="538"/>
    </location>
</feature>
<dbReference type="Proteomes" id="UP000002026">
    <property type="component" value="Chromosome"/>
</dbReference>
<feature type="transmembrane region" description="Helical" evidence="8">
    <location>
        <begin position="397"/>
        <end position="420"/>
    </location>
</feature>
<evidence type="ECO:0000256" key="1">
    <source>
        <dbReference type="ARBA" id="ARBA00004651"/>
    </source>
</evidence>
<dbReference type="GO" id="GO:0005886">
    <property type="term" value="C:plasma membrane"/>
    <property type="evidence" value="ECO:0007669"/>
    <property type="project" value="UniProtKB-SubCell"/>
</dbReference>
<dbReference type="GO" id="GO:0008360">
    <property type="term" value="P:regulation of cell shape"/>
    <property type="evidence" value="ECO:0007669"/>
    <property type="project" value="UniProtKB-KW"/>
</dbReference>
<keyword evidence="7 8" id="KW-0472">Membrane</keyword>
<proteinExistence type="predicted"/>
<feature type="transmembrane region" description="Helical" evidence="8">
    <location>
        <begin position="197"/>
        <end position="222"/>
    </location>
</feature>
<feature type="transmembrane region" description="Helical" evidence="8">
    <location>
        <begin position="426"/>
        <end position="447"/>
    </location>
</feature>
<accession>C7N4T5</accession>
<dbReference type="KEGG" id="shi:Shel_08730"/>
<evidence type="ECO:0000256" key="6">
    <source>
        <dbReference type="ARBA" id="ARBA00022989"/>
    </source>
</evidence>
<feature type="transmembrane region" description="Helical" evidence="8">
    <location>
        <begin position="139"/>
        <end position="161"/>
    </location>
</feature>
<keyword evidence="3 8" id="KW-0812">Transmembrane</keyword>
<feature type="transmembrane region" description="Helical" evidence="8">
    <location>
        <begin position="168"/>
        <end position="191"/>
    </location>
</feature>
<evidence type="ECO:0000256" key="5">
    <source>
        <dbReference type="ARBA" id="ARBA00022984"/>
    </source>
</evidence>
<feature type="transmembrane region" description="Helical" evidence="8">
    <location>
        <begin position="328"/>
        <end position="353"/>
    </location>
</feature>
<evidence type="ECO:0000256" key="7">
    <source>
        <dbReference type="ARBA" id="ARBA00023136"/>
    </source>
</evidence>
<feature type="transmembrane region" description="Helical" evidence="8">
    <location>
        <begin position="243"/>
        <end position="264"/>
    </location>
</feature>
<dbReference type="GO" id="GO:0009252">
    <property type="term" value="P:peptidoglycan biosynthetic process"/>
    <property type="evidence" value="ECO:0007669"/>
    <property type="project" value="UniProtKB-KW"/>
</dbReference>
<feature type="transmembrane region" description="Helical" evidence="8">
    <location>
        <begin position="95"/>
        <end position="119"/>
    </location>
</feature>
<gene>
    <name evidence="9" type="ordered locus">Shel_08730</name>
</gene>
<keyword evidence="4" id="KW-0133">Cell shape</keyword>
<name>C7N4T5_SLAHD</name>